<dbReference type="GO" id="GO:0005634">
    <property type="term" value="C:nucleus"/>
    <property type="evidence" value="ECO:0007669"/>
    <property type="project" value="UniProtKB-SubCell"/>
</dbReference>
<dbReference type="EMBL" id="JABEBT010000010">
    <property type="protein sequence ID" value="KAF7638677.1"/>
    <property type="molecule type" value="Genomic_DNA"/>
</dbReference>
<name>A0A8S9ZYH4_9BILA</name>
<organism evidence="9 10">
    <name type="scientific">Meloidogyne graminicola</name>
    <dbReference type="NCBI Taxonomy" id="189291"/>
    <lineage>
        <taxon>Eukaryota</taxon>
        <taxon>Metazoa</taxon>
        <taxon>Ecdysozoa</taxon>
        <taxon>Nematoda</taxon>
        <taxon>Chromadorea</taxon>
        <taxon>Rhabditida</taxon>
        <taxon>Tylenchina</taxon>
        <taxon>Tylenchomorpha</taxon>
        <taxon>Tylenchoidea</taxon>
        <taxon>Meloidogynidae</taxon>
        <taxon>Meloidogyninae</taxon>
        <taxon>Meloidogyne</taxon>
    </lineage>
</organism>
<evidence type="ECO:0000313" key="9">
    <source>
        <dbReference type="EMBL" id="KAF7638677.1"/>
    </source>
</evidence>
<keyword evidence="10" id="KW-1185">Reference proteome</keyword>
<dbReference type="Proteomes" id="UP000605970">
    <property type="component" value="Unassembled WGS sequence"/>
</dbReference>
<dbReference type="PANTHER" id="PTHR10015:SF427">
    <property type="entry name" value="HEAT SHOCK FACTOR PROTEIN"/>
    <property type="match status" value="1"/>
</dbReference>
<dbReference type="GO" id="GO:0043565">
    <property type="term" value="F:sequence-specific DNA binding"/>
    <property type="evidence" value="ECO:0007669"/>
    <property type="project" value="InterPro"/>
</dbReference>
<evidence type="ECO:0000313" key="10">
    <source>
        <dbReference type="Proteomes" id="UP000605970"/>
    </source>
</evidence>
<dbReference type="InterPro" id="IPR036388">
    <property type="entry name" value="WH-like_DNA-bd_sf"/>
</dbReference>
<feature type="domain" description="HSF-type DNA-binding" evidence="8">
    <location>
        <begin position="40"/>
        <end position="146"/>
    </location>
</feature>
<dbReference type="PRINTS" id="PR00056">
    <property type="entry name" value="HSFDOMAIN"/>
</dbReference>
<protein>
    <submittedName>
        <fullName evidence="9">HSF_DOMAIN domain-containing protein</fullName>
    </submittedName>
</protein>
<keyword evidence="5" id="KW-0804">Transcription</keyword>
<dbReference type="Gene3D" id="1.10.10.10">
    <property type="entry name" value="Winged helix-like DNA-binding domain superfamily/Winged helix DNA-binding domain"/>
    <property type="match status" value="1"/>
</dbReference>
<dbReference type="InterPro" id="IPR036390">
    <property type="entry name" value="WH_DNA-bd_sf"/>
</dbReference>
<reference evidence="9" key="1">
    <citation type="journal article" date="2020" name="Ecol. Evol.">
        <title>Genome structure and content of the rice root-knot nematode (Meloidogyne graminicola).</title>
        <authorList>
            <person name="Phan N.T."/>
            <person name="Danchin E.G.J."/>
            <person name="Klopp C."/>
            <person name="Perfus-Barbeoch L."/>
            <person name="Kozlowski D.K."/>
            <person name="Koutsovoulos G.D."/>
            <person name="Lopez-Roques C."/>
            <person name="Bouchez O."/>
            <person name="Zahm M."/>
            <person name="Besnard G."/>
            <person name="Bellafiore S."/>
        </authorList>
    </citation>
    <scope>NUCLEOTIDE SEQUENCE</scope>
    <source>
        <strain evidence="9">VN-18</strain>
    </source>
</reference>
<evidence type="ECO:0000256" key="7">
    <source>
        <dbReference type="RuleBase" id="RU004020"/>
    </source>
</evidence>
<proteinExistence type="inferred from homology"/>
<keyword evidence="4" id="KW-0238">DNA-binding</keyword>
<comment type="similarity">
    <text evidence="2 7">Belongs to the HSF family.</text>
</comment>
<sequence>MHHSRDTHPYINNNSNNQLQHNFPVVTYKPYLLKEDDERKIPAFLVKLWNIVEGQAYKDIVCWDESGLSFHIMDPYAFCNNVLPQYFKHKNLNSLVRQLNMYGFRKNTPIDRSGLTRAESDQDHLEFAHPFFRRDHPHLLMNIKRKAPGGKNSPTSNQHRFNQTNAIPIEISTDAGGGGGQNSFDMKEILEEIGTLRERQHHMEIRIEELTKENEMLWNEMAHVRGTHLNQQQLVNKLIQFLVALVGPCGKQSTRLGKRLISEHPVNHTGESSSNAISQLQSILPVNASEILDRLINDITPKDGPALRPEINTINDILLDNNINNQQVQLYTGDVVNPVGEESGEHLTQSTSRCSDGPTIAEVIEVSLNFQLY</sequence>
<keyword evidence="3" id="KW-0805">Transcription regulation</keyword>
<comment type="caution">
    <text evidence="9">The sequence shown here is derived from an EMBL/GenBank/DDBJ whole genome shotgun (WGS) entry which is preliminary data.</text>
</comment>
<dbReference type="PANTHER" id="PTHR10015">
    <property type="entry name" value="HEAT SHOCK TRANSCRIPTION FACTOR"/>
    <property type="match status" value="1"/>
</dbReference>
<evidence type="ECO:0000256" key="1">
    <source>
        <dbReference type="ARBA" id="ARBA00004123"/>
    </source>
</evidence>
<evidence type="ECO:0000256" key="6">
    <source>
        <dbReference type="ARBA" id="ARBA00023242"/>
    </source>
</evidence>
<dbReference type="FunFam" id="1.10.10.10:FF:000027">
    <property type="entry name" value="Heat shock transcription factor 1"/>
    <property type="match status" value="1"/>
</dbReference>
<comment type="subcellular location">
    <subcellularLocation>
        <location evidence="1">Nucleus</location>
    </subcellularLocation>
</comment>
<evidence type="ECO:0000256" key="2">
    <source>
        <dbReference type="ARBA" id="ARBA00006403"/>
    </source>
</evidence>
<evidence type="ECO:0000256" key="3">
    <source>
        <dbReference type="ARBA" id="ARBA00023015"/>
    </source>
</evidence>
<dbReference type="SUPFAM" id="SSF46785">
    <property type="entry name" value="Winged helix' DNA-binding domain"/>
    <property type="match status" value="1"/>
</dbReference>
<dbReference type="Pfam" id="PF00447">
    <property type="entry name" value="HSF_DNA-bind"/>
    <property type="match status" value="1"/>
</dbReference>
<dbReference type="AlphaFoldDB" id="A0A8S9ZYH4"/>
<evidence type="ECO:0000256" key="5">
    <source>
        <dbReference type="ARBA" id="ARBA00023163"/>
    </source>
</evidence>
<dbReference type="GO" id="GO:0003700">
    <property type="term" value="F:DNA-binding transcription factor activity"/>
    <property type="evidence" value="ECO:0007669"/>
    <property type="project" value="InterPro"/>
</dbReference>
<accession>A0A8S9ZYH4</accession>
<gene>
    <name evidence="9" type="ORF">Mgra_00001759</name>
</gene>
<evidence type="ECO:0000256" key="4">
    <source>
        <dbReference type="ARBA" id="ARBA00023125"/>
    </source>
</evidence>
<evidence type="ECO:0000259" key="8">
    <source>
        <dbReference type="SMART" id="SM00415"/>
    </source>
</evidence>
<dbReference type="SMART" id="SM00415">
    <property type="entry name" value="HSF"/>
    <property type="match status" value="1"/>
</dbReference>
<dbReference type="InterPro" id="IPR000232">
    <property type="entry name" value="HSF_DNA-bd"/>
</dbReference>
<dbReference type="OrthoDB" id="10029846at2759"/>
<keyword evidence="6" id="KW-0539">Nucleus</keyword>